<dbReference type="AlphaFoldDB" id="A0A919MVV0"/>
<organism evidence="3 4">
    <name type="scientific">Actinoplanes nipponensis</name>
    <dbReference type="NCBI Taxonomy" id="135950"/>
    <lineage>
        <taxon>Bacteria</taxon>
        <taxon>Bacillati</taxon>
        <taxon>Actinomycetota</taxon>
        <taxon>Actinomycetes</taxon>
        <taxon>Micromonosporales</taxon>
        <taxon>Micromonosporaceae</taxon>
        <taxon>Actinoplanes</taxon>
    </lineage>
</organism>
<dbReference type="EMBL" id="BOMQ01000060">
    <property type="protein sequence ID" value="GIE51545.1"/>
    <property type="molecule type" value="Genomic_DNA"/>
</dbReference>
<keyword evidence="2" id="KW-0812">Transmembrane</keyword>
<evidence type="ECO:0000256" key="2">
    <source>
        <dbReference type="SAM" id="Phobius"/>
    </source>
</evidence>
<feature type="region of interest" description="Disordered" evidence="1">
    <location>
        <begin position="170"/>
        <end position="223"/>
    </location>
</feature>
<accession>A0A919MVV0</accession>
<comment type="caution">
    <text evidence="3">The sequence shown here is derived from an EMBL/GenBank/DDBJ whole genome shotgun (WGS) entry which is preliminary data.</text>
</comment>
<keyword evidence="2" id="KW-1133">Transmembrane helix</keyword>
<keyword evidence="4" id="KW-1185">Reference proteome</keyword>
<evidence type="ECO:0000313" key="3">
    <source>
        <dbReference type="EMBL" id="GIE51545.1"/>
    </source>
</evidence>
<proteinExistence type="predicted"/>
<evidence type="ECO:0000313" key="4">
    <source>
        <dbReference type="Proteomes" id="UP000647172"/>
    </source>
</evidence>
<reference evidence="3" key="1">
    <citation type="submission" date="2021-01" db="EMBL/GenBank/DDBJ databases">
        <title>Whole genome shotgun sequence of Actinoplanes nipponensis NBRC 14063.</title>
        <authorList>
            <person name="Komaki H."/>
            <person name="Tamura T."/>
        </authorList>
    </citation>
    <scope>NUCLEOTIDE SEQUENCE</scope>
    <source>
        <strain evidence="3">NBRC 14063</strain>
    </source>
</reference>
<evidence type="ECO:0000256" key="1">
    <source>
        <dbReference type="SAM" id="MobiDB-lite"/>
    </source>
</evidence>
<keyword evidence="2" id="KW-0472">Membrane</keyword>
<gene>
    <name evidence="3" type="ORF">Ani05nite_50790</name>
</gene>
<feature type="transmembrane region" description="Helical" evidence="2">
    <location>
        <begin position="241"/>
        <end position="265"/>
    </location>
</feature>
<protein>
    <submittedName>
        <fullName evidence="3">Uncharacterized protein</fullName>
    </submittedName>
</protein>
<name>A0A919MVV0_9ACTN</name>
<dbReference type="Proteomes" id="UP000647172">
    <property type="component" value="Unassembled WGS sequence"/>
</dbReference>
<feature type="compositionally biased region" description="Polar residues" evidence="1">
    <location>
        <begin position="198"/>
        <end position="209"/>
    </location>
</feature>
<feature type="region of interest" description="Disordered" evidence="1">
    <location>
        <begin position="1"/>
        <end position="28"/>
    </location>
</feature>
<sequence length="275" mass="28884">MFGMAGVSDTRQADPAERGSPQRTWPPKSGGVLLIDLENMIGRNAKSSVLAARIPVLIDRAGPTVTAVAACAGNRITPAGMKILKDNGIELLTVDWSKDAADDALLAEAQRRADAGCSRFVAASNDSRFARLADLGDLEVLIWATQKPRTAYIERAVQVYRLPVPAAASTVASTTPRKAPADPSGKAGAVRESRRPVSATTKVIPSTHNAAPDTRSERPASDHPSVLAPWGFAMPPAARPVLAGVGVLVAGLLFGTGAALGELTVRHLHRQLTLR</sequence>